<proteinExistence type="predicted"/>
<reference evidence="3 4" key="1">
    <citation type="submission" date="2021-03" db="EMBL/GenBank/DDBJ databases">
        <title>Sequencing the genomes of 1000 actinobacteria strains.</title>
        <authorList>
            <person name="Klenk H.-P."/>
        </authorList>
    </citation>
    <scope>NUCLEOTIDE SEQUENCE [LARGE SCALE GENOMIC DNA]</scope>
    <source>
        <strain evidence="3 4">DSM 15454</strain>
    </source>
</reference>
<comment type="caution">
    <text evidence="3">The sequence shown here is derived from an EMBL/GenBank/DDBJ whole genome shotgun (WGS) entry which is preliminary data.</text>
</comment>
<dbReference type="EMBL" id="JAGIOE010000001">
    <property type="protein sequence ID" value="MBP2373492.1"/>
    <property type="molecule type" value="Genomic_DNA"/>
</dbReference>
<evidence type="ECO:0000313" key="3">
    <source>
        <dbReference type="EMBL" id="MBP2373492.1"/>
    </source>
</evidence>
<dbReference type="InterPro" id="IPR002513">
    <property type="entry name" value="Tn3_Tnp_DDE_dom"/>
</dbReference>
<accession>A0ABS4WBB3</accession>
<protein>
    <recommendedName>
        <fullName evidence="2">Tn3 transposase DDE domain-containing protein</fullName>
    </recommendedName>
</protein>
<evidence type="ECO:0000259" key="2">
    <source>
        <dbReference type="Pfam" id="PF01526"/>
    </source>
</evidence>
<sequence>MKKTDGWTGFTLHFTNLKSGQPSKDNQLLLTAILADGINLGLTKMSESCTGVIYAPLDRQQASHIRDETYSAALVELVNTQHAHPFGAHWGTAPHLPRTGSASVPEAMPIPPGM</sequence>
<dbReference type="Pfam" id="PF01526">
    <property type="entry name" value="DDE_Tnp_Tn3"/>
    <property type="match status" value="1"/>
</dbReference>
<feature type="region of interest" description="Disordered" evidence="1">
    <location>
        <begin position="94"/>
        <end position="114"/>
    </location>
</feature>
<evidence type="ECO:0000313" key="4">
    <source>
        <dbReference type="Proteomes" id="UP000766570"/>
    </source>
</evidence>
<name>A0ABS4WBB3_9MICC</name>
<keyword evidence="4" id="KW-1185">Reference proteome</keyword>
<evidence type="ECO:0000256" key="1">
    <source>
        <dbReference type="SAM" id="MobiDB-lite"/>
    </source>
</evidence>
<organism evidence="3 4">
    <name type="scientific">Paeniglutamicibacter psychrophenolicus</name>
    <dbReference type="NCBI Taxonomy" id="257454"/>
    <lineage>
        <taxon>Bacteria</taxon>
        <taxon>Bacillati</taxon>
        <taxon>Actinomycetota</taxon>
        <taxon>Actinomycetes</taxon>
        <taxon>Micrococcales</taxon>
        <taxon>Micrococcaceae</taxon>
        <taxon>Paeniglutamicibacter</taxon>
    </lineage>
</organism>
<feature type="domain" description="Tn3 transposase DDE" evidence="2">
    <location>
        <begin position="2"/>
        <end position="93"/>
    </location>
</feature>
<gene>
    <name evidence="3" type="ORF">JOF46_001404</name>
</gene>
<dbReference type="Proteomes" id="UP000766570">
    <property type="component" value="Unassembled WGS sequence"/>
</dbReference>